<gene>
    <name evidence="3" type="ORF">FBY41_3118</name>
</gene>
<dbReference type="RefSeq" id="WP_141845205.1">
    <property type="nucleotide sequence ID" value="NZ_VFPM01000003.1"/>
</dbReference>
<evidence type="ECO:0000313" key="4">
    <source>
        <dbReference type="Proteomes" id="UP000316747"/>
    </source>
</evidence>
<comment type="caution">
    <text evidence="3">The sequence shown here is derived from an EMBL/GenBank/DDBJ whole genome shotgun (WGS) entry which is preliminary data.</text>
</comment>
<dbReference type="Gene3D" id="3.30.9.100">
    <property type="match status" value="1"/>
</dbReference>
<dbReference type="Pfam" id="PF01494">
    <property type="entry name" value="FAD_binding_3"/>
    <property type="match status" value="1"/>
</dbReference>
<dbReference type="SUPFAM" id="SSF51905">
    <property type="entry name" value="FAD/NAD(P)-binding domain"/>
    <property type="match status" value="1"/>
</dbReference>
<dbReference type="AlphaFoldDB" id="A0A543HHI2"/>
<dbReference type="PANTHER" id="PTHR43747:SF1">
    <property type="entry name" value="SLR1998 PROTEIN"/>
    <property type="match status" value="1"/>
</dbReference>
<evidence type="ECO:0000259" key="2">
    <source>
        <dbReference type="Pfam" id="PF01494"/>
    </source>
</evidence>
<protein>
    <submittedName>
        <fullName evidence="3">Flavin-dependent dehydrogenase</fullName>
    </submittedName>
</protein>
<dbReference type="InterPro" id="IPR002938">
    <property type="entry name" value="FAD-bd"/>
</dbReference>
<dbReference type="InterPro" id="IPR050816">
    <property type="entry name" value="Flavin-dep_Halogenase_NPB"/>
</dbReference>
<keyword evidence="4" id="KW-1185">Reference proteome</keyword>
<dbReference type="OrthoDB" id="9799983at2"/>
<dbReference type="EMBL" id="VFPM01000003">
    <property type="protein sequence ID" value="TQM57786.1"/>
    <property type="molecule type" value="Genomic_DNA"/>
</dbReference>
<evidence type="ECO:0000256" key="1">
    <source>
        <dbReference type="ARBA" id="ARBA00038396"/>
    </source>
</evidence>
<feature type="domain" description="FAD-binding" evidence="2">
    <location>
        <begin position="5"/>
        <end position="225"/>
    </location>
</feature>
<reference evidence="3 4" key="1">
    <citation type="submission" date="2019-06" db="EMBL/GenBank/DDBJ databases">
        <title>Genome sequencing of plant associated microbes to promote plant fitness in Sorghum bicolor and Oryza sativa.</title>
        <authorList>
            <person name="Coleman-Derr D."/>
        </authorList>
    </citation>
    <scope>NUCLEOTIDE SEQUENCE [LARGE SCALE GENOMIC DNA]</scope>
    <source>
        <strain evidence="3 4">KV-663</strain>
    </source>
</reference>
<comment type="similarity">
    <text evidence="1">Belongs to the flavin-dependent halogenase family. Bacterial tryptophan halogenase subfamily.</text>
</comment>
<accession>A0A543HHI2</accession>
<organism evidence="3 4">
    <name type="scientific">Humibacillus xanthopallidus</name>
    <dbReference type="NCBI Taxonomy" id="412689"/>
    <lineage>
        <taxon>Bacteria</taxon>
        <taxon>Bacillati</taxon>
        <taxon>Actinomycetota</taxon>
        <taxon>Actinomycetes</taxon>
        <taxon>Micrococcales</taxon>
        <taxon>Intrasporangiaceae</taxon>
        <taxon>Humibacillus</taxon>
    </lineage>
</organism>
<proteinExistence type="inferred from homology"/>
<evidence type="ECO:0000313" key="3">
    <source>
        <dbReference type="EMBL" id="TQM57786.1"/>
    </source>
</evidence>
<name>A0A543HHI2_9MICO</name>
<dbReference type="Proteomes" id="UP000316747">
    <property type="component" value="Unassembled WGS sequence"/>
</dbReference>
<dbReference type="PANTHER" id="PTHR43747">
    <property type="entry name" value="FAD-BINDING PROTEIN"/>
    <property type="match status" value="1"/>
</dbReference>
<dbReference type="InterPro" id="IPR036188">
    <property type="entry name" value="FAD/NAD-bd_sf"/>
</dbReference>
<sequence>MTVLDADVVVVGGGPAGAALATGLAIRPGSRLRVLVVDRGAPGRERGTGRPGLGETLPGAAARLLRELGAWDGFVAQGHPPCHARLSRWGGPELLVQDALRDLDGAGWSLDRTAFDELLLSGALSRGAVVLDGRAGVIGHDEGGWRLRVGTGGATSRLEVRARFLADASGRGSRLLAPIGRHRTVVDRLVCVWTLLPVRHAAQGTSYVESAADGWWFTAPVPGGRRLLAFHTDPEVVDVRTVGATLGQRAAVSAGLTEQLADSRLEEGTSLRVCAAGTSRMPTVAGPDWIAVGDAAMAFDPLSSQGLFHALYTGLTSAEAVARAVEPEAGASPEAAPSLEPVWSAYRETARHIYGTELRWADRPFWRTRHHQMARDLPTKKHNQDFRH</sequence>
<dbReference type="GO" id="GO:0071949">
    <property type="term" value="F:FAD binding"/>
    <property type="evidence" value="ECO:0007669"/>
    <property type="project" value="InterPro"/>
</dbReference>
<dbReference type="Gene3D" id="3.50.50.60">
    <property type="entry name" value="FAD/NAD(P)-binding domain"/>
    <property type="match status" value="1"/>
</dbReference>